<dbReference type="PANTHER" id="PTHR13198:SF4">
    <property type="entry name" value="E3 UBIQUITIN-PROTEIN LIGASE RNF25"/>
    <property type="match status" value="1"/>
</dbReference>
<dbReference type="Proteomes" id="UP000748531">
    <property type="component" value="Unassembled WGS sequence"/>
</dbReference>
<keyword evidence="3" id="KW-1185">Reference proteome</keyword>
<dbReference type="OrthoDB" id="432311at2759"/>
<gene>
    <name evidence="2" type="ORF">PHET_07574</name>
</gene>
<dbReference type="SUPFAM" id="SSF57850">
    <property type="entry name" value="RING/U-box"/>
    <property type="match status" value="1"/>
</dbReference>
<dbReference type="PANTHER" id="PTHR13198">
    <property type="entry name" value="RING FINGER PROTEIN 25"/>
    <property type="match status" value="1"/>
</dbReference>
<evidence type="ECO:0000313" key="2">
    <source>
        <dbReference type="EMBL" id="KAF5398491.1"/>
    </source>
</evidence>
<dbReference type="EMBL" id="LUCH01004945">
    <property type="protein sequence ID" value="KAF5398491.1"/>
    <property type="molecule type" value="Genomic_DNA"/>
</dbReference>
<dbReference type="Pfam" id="PF05773">
    <property type="entry name" value="RWD"/>
    <property type="match status" value="1"/>
</dbReference>
<sequence>MNPGSGFTVHSNINVTFTLQIECSPQYPTESPRVWISNVHGLNSRDIMGLEVSLDDLIGERRGEHILFEVADFCREFIATNVPTVDCAICLQEFKTEDEVYRTSQFHYFHKWCVGKYMLQKELDHTKVICELRAKDPFCKLPALFITCPVCRVEALPYSEALVNYARRIE</sequence>
<dbReference type="InterPro" id="IPR013083">
    <property type="entry name" value="Znf_RING/FYVE/PHD"/>
</dbReference>
<accession>A0A8J4T6U8</accession>
<comment type="caution">
    <text evidence="2">The sequence shown here is derived from an EMBL/GenBank/DDBJ whole genome shotgun (WGS) entry which is preliminary data.</text>
</comment>
<dbReference type="GO" id="GO:0061630">
    <property type="term" value="F:ubiquitin protein ligase activity"/>
    <property type="evidence" value="ECO:0007669"/>
    <property type="project" value="InterPro"/>
</dbReference>
<protein>
    <recommendedName>
        <fullName evidence="1">RWD domain-containing protein</fullName>
    </recommendedName>
</protein>
<feature type="domain" description="RWD" evidence="1">
    <location>
        <begin position="1"/>
        <end position="81"/>
    </location>
</feature>
<reference evidence="2" key="1">
    <citation type="submission" date="2019-05" db="EMBL/GenBank/DDBJ databases">
        <title>Annotation for the trematode Paragonimus heterotremus.</title>
        <authorList>
            <person name="Choi Y.-J."/>
        </authorList>
    </citation>
    <scope>NUCLEOTIDE SEQUENCE</scope>
    <source>
        <strain evidence="2">LC</strain>
    </source>
</reference>
<organism evidence="2 3">
    <name type="scientific">Paragonimus heterotremus</name>
    <dbReference type="NCBI Taxonomy" id="100268"/>
    <lineage>
        <taxon>Eukaryota</taxon>
        <taxon>Metazoa</taxon>
        <taxon>Spiralia</taxon>
        <taxon>Lophotrochozoa</taxon>
        <taxon>Platyhelminthes</taxon>
        <taxon>Trematoda</taxon>
        <taxon>Digenea</taxon>
        <taxon>Plagiorchiida</taxon>
        <taxon>Troglotremata</taxon>
        <taxon>Troglotrematidae</taxon>
        <taxon>Paragonimus</taxon>
    </lineage>
</organism>
<dbReference type="InterPro" id="IPR039133">
    <property type="entry name" value="RNF25"/>
</dbReference>
<dbReference type="InterPro" id="IPR006575">
    <property type="entry name" value="RWD_dom"/>
</dbReference>
<proteinExistence type="predicted"/>
<evidence type="ECO:0000259" key="1">
    <source>
        <dbReference type="PROSITE" id="PS50908"/>
    </source>
</evidence>
<dbReference type="PROSITE" id="PS50908">
    <property type="entry name" value="RWD"/>
    <property type="match status" value="1"/>
</dbReference>
<dbReference type="Gene3D" id="3.10.110.10">
    <property type="entry name" value="Ubiquitin Conjugating Enzyme"/>
    <property type="match status" value="1"/>
</dbReference>
<dbReference type="SUPFAM" id="SSF54495">
    <property type="entry name" value="UBC-like"/>
    <property type="match status" value="1"/>
</dbReference>
<evidence type="ECO:0000313" key="3">
    <source>
        <dbReference type="Proteomes" id="UP000748531"/>
    </source>
</evidence>
<name>A0A8J4T6U8_9TREM</name>
<dbReference type="AlphaFoldDB" id="A0A8J4T6U8"/>
<dbReference type="GO" id="GO:0016567">
    <property type="term" value="P:protein ubiquitination"/>
    <property type="evidence" value="ECO:0007669"/>
    <property type="project" value="TreeGrafter"/>
</dbReference>
<dbReference type="InterPro" id="IPR016135">
    <property type="entry name" value="UBQ-conjugating_enzyme/RWD"/>
</dbReference>
<dbReference type="Gene3D" id="3.30.40.10">
    <property type="entry name" value="Zinc/RING finger domain, C3HC4 (zinc finger)"/>
    <property type="match status" value="1"/>
</dbReference>
<dbReference type="GO" id="GO:0005634">
    <property type="term" value="C:nucleus"/>
    <property type="evidence" value="ECO:0007669"/>
    <property type="project" value="TreeGrafter"/>
</dbReference>